<keyword evidence="1" id="KW-1133">Transmembrane helix</keyword>
<evidence type="ECO:0000313" key="3">
    <source>
        <dbReference type="Proteomes" id="UP000523161"/>
    </source>
</evidence>
<organism evidence="2 3">
    <name type="scientific">Rheinheimera lutimaris</name>
    <dbReference type="NCBI Taxonomy" id="2740584"/>
    <lineage>
        <taxon>Bacteria</taxon>
        <taxon>Pseudomonadati</taxon>
        <taxon>Pseudomonadota</taxon>
        <taxon>Gammaproteobacteria</taxon>
        <taxon>Chromatiales</taxon>
        <taxon>Chromatiaceae</taxon>
        <taxon>Rheinheimera</taxon>
    </lineage>
</organism>
<keyword evidence="3" id="KW-1185">Reference proteome</keyword>
<dbReference type="AlphaFoldDB" id="A0A7Y5EI63"/>
<comment type="caution">
    <text evidence="2">The sequence shown here is derived from an EMBL/GenBank/DDBJ whole genome shotgun (WGS) entry which is preliminary data.</text>
</comment>
<dbReference type="RefSeq" id="WP_173500667.1">
    <property type="nucleotide sequence ID" value="NZ_JABSOD010000006.1"/>
</dbReference>
<dbReference type="EMBL" id="JABSOD010000006">
    <property type="protein sequence ID" value="NRQ42422.1"/>
    <property type="molecule type" value="Genomic_DNA"/>
</dbReference>
<keyword evidence="1" id="KW-0472">Membrane</keyword>
<feature type="transmembrane region" description="Helical" evidence="1">
    <location>
        <begin position="12"/>
        <end position="35"/>
    </location>
</feature>
<dbReference type="Proteomes" id="UP000523161">
    <property type="component" value="Unassembled WGS sequence"/>
</dbReference>
<evidence type="ECO:0000256" key="1">
    <source>
        <dbReference type="SAM" id="Phobius"/>
    </source>
</evidence>
<accession>A0A7Y5EI63</accession>
<protein>
    <submittedName>
        <fullName evidence="2">Uncharacterized protein</fullName>
    </submittedName>
</protein>
<reference evidence="2 3" key="1">
    <citation type="submission" date="2020-06" db="EMBL/GenBank/DDBJ databases">
        <title>Rheinheimera sp. nov., a marine bacterium isolated from coastal.</title>
        <authorList>
            <person name="Yu Q."/>
            <person name="Qi Y."/>
            <person name="Pu J."/>
        </authorList>
    </citation>
    <scope>NUCLEOTIDE SEQUENCE [LARGE SCALE GENOMIC DNA]</scope>
    <source>
        <strain evidence="2 3">YQF-2</strain>
    </source>
</reference>
<feature type="transmembrane region" description="Helical" evidence="1">
    <location>
        <begin position="99"/>
        <end position="118"/>
    </location>
</feature>
<keyword evidence="1" id="KW-0812">Transmembrane</keyword>
<evidence type="ECO:0000313" key="2">
    <source>
        <dbReference type="EMBL" id="NRQ42422.1"/>
    </source>
</evidence>
<name>A0A7Y5EI63_9GAMM</name>
<sequence>MISEFTSDDILFLATILMFAFMINFFLSWLIFAHLSMRPLEKKLKALNKDSISQWDGPGWRVVTYAMKLVLPASFWGKNTMLIDPHLLKELATTKDKTLAFWLMLSGLLFVIVCIWYVETFS</sequence>
<gene>
    <name evidence="2" type="ORF">HRH59_07535</name>
</gene>
<proteinExistence type="predicted"/>